<feature type="compositionally biased region" description="Basic and acidic residues" evidence="2">
    <location>
        <begin position="34"/>
        <end position="49"/>
    </location>
</feature>
<accession>A0AAN4Z3G3</accession>
<proteinExistence type="predicted"/>
<evidence type="ECO:0000313" key="4">
    <source>
        <dbReference type="Proteomes" id="UP001328107"/>
    </source>
</evidence>
<feature type="compositionally biased region" description="Basic and acidic residues" evidence="2">
    <location>
        <begin position="165"/>
        <end position="206"/>
    </location>
</feature>
<keyword evidence="4" id="KW-1185">Reference proteome</keyword>
<comment type="caution">
    <text evidence="3">The sequence shown here is derived from an EMBL/GenBank/DDBJ whole genome shotgun (WGS) entry which is preliminary data.</text>
</comment>
<sequence>MPLASAARLKKPANEPLVVRGEGLLSNASKGRRPSIDRSEDEKKRENPVRRRSSSVGRVKEEVKEKNEEHTHRVGDSSCDGCGKMHHGLLQLQYTQSLEQQIALLELENNYLKDHHQQQPQSFHPPPSSHPPPSTSQSFMSMPHSSHYPTPSALPTRPLWTEMIPEVRESPPSTGEREPRRERSGIDESGRREGRGMRSSDTELLHRLEDYSQKLLGLERKLKEKMRESRSKEESIHSLQSRLREIEGNLNAKAEADGQQKRALMEEILDLQRRLDELTPILAQKEATIARLENDKDELNAKMRGIQSENGHLQIRLSDRGREESMRVEAEEERRRERQRIEIIMREKETEIEAARSRDRLHIEEMTRLKREVREEEMKRNQQKSMIDKLTEENGKLVKECSRLSAEVSRLEIRAEHAERDNQLRHLEKEATRELAELKERENSLRIELTQTQESLHAEKECSALLQNQLKDGSSREGEIREARSRMERELEALHALSKSLSAENTTLRKDKVDQEETIDSLKKKMSDKDRLVYESGEKLREMEMKYENALARVDEESSAQRQRTIELEELGQKLKDLSESLPRSTHNSATRSSTSAAPAISSRSQEHHRSMELSHRSVHSRVSPCSLPMHTQPPFQSRATIDDVIEMTRSALGTIHQ</sequence>
<dbReference type="GO" id="GO:0032982">
    <property type="term" value="C:myosin filament"/>
    <property type="evidence" value="ECO:0007669"/>
    <property type="project" value="TreeGrafter"/>
</dbReference>
<gene>
    <name evidence="3" type="ORF">PMAYCL1PPCAC_02829</name>
</gene>
<dbReference type="PANTHER" id="PTHR45615:SF40">
    <property type="entry name" value="MYOSIN HEAVY CHAIN, NON-MUSCLE"/>
    <property type="match status" value="1"/>
</dbReference>
<keyword evidence="1" id="KW-0175">Coiled coil</keyword>
<dbReference type="GO" id="GO:0016460">
    <property type="term" value="C:myosin II complex"/>
    <property type="evidence" value="ECO:0007669"/>
    <property type="project" value="TreeGrafter"/>
</dbReference>
<organism evidence="3 4">
    <name type="scientific">Pristionchus mayeri</name>
    <dbReference type="NCBI Taxonomy" id="1317129"/>
    <lineage>
        <taxon>Eukaryota</taxon>
        <taxon>Metazoa</taxon>
        <taxon>Ecdysozoa</taxon>
        <taxon>Nematoda</taxon>
        <taxon>Chromadorea</taxon>
        <taxon>Rhabditida</taxon>
        <taxon>Rhabditina</taxon>
        <taxon>Diplogasteromorpha</taxon>
        <taxon>Diplogasteroidea</taxon>
        <taxon>Neodiplogasteridae</taxon>
        <taxon>Pristionchus</taxon>
    </lineage>
</organism>
<feature type="coiled-coil region" evidence="1">
    <location>
        <begin position="208"/>
        <end position="256"/>
    </location>
</feature>
<feature type="region of interest" description="Disordered" evidence="2">
    <location>
        <begin position="18"/>
        <end position="84"/>
    </location>
</feature>
<dbReference type="GO" id="GO:0051015">
    <property type="term" value="F:actin filament binding"/>
    <property type="evidence" value="ECO:0007669"/>
    <property type="project" value="TreeGrafter"/>
</dbReference>
<dbReference type="Proteomes" id="UP001328107">
    <property type="component" value="Unassembled WGS sequence"/>
</dbReference>
<feature type="compositionally biased region" description="Polar residues" evidence="2">
    <location>
        <begin position="139"/>
        <end position="149"/>
    </location>
</feature>
<dbReference type="GO" id="GO:0005737">
    <property type="term" value="C:cytoplasm"/>
    <property type="evidence" value="ECO:0007669"/>
    <property type="project" value="TreeGrafter"/>
</dbReference>
<evidence type="ECO:0000256" key="2">
    <source>
        <dbReference type="SAM" id="MobiDB-lite"/>
    </source>
</evidence>
<dbReference type="PANTHER" id="PTHR45615">
    <property type="entry name" value="MYOSIN HEAVY CHAIN, NON-MUSCLE"/>
    <property type="match status" value="1"/>
</dbReference>
<feature type="coiled-coil region" evidence="1">
    <location>
        <begin position="282"/>
        <end position="455"/>
    </location>
</feature>
<feature type="region of interest" description="Disordered" evidence="2">
    <location>
        <begin position="114"/>
        <end position="206"/>
    </location>
</feature>
<feature type="coiled-coil region" evidence="1">
    <location>
        <begin position="480"/>
        <end position="560"/>
    </location>
</feature>
<evidence type="ECO:0000313" key="3">
    <source>
        <dbReference type="EMBL" id="GMR32634.1"/>
    </source>
</evidence>
<evidence type="ECO:0000256" key="1">
    <source>
        <dbReference type="SAM" id="Coils"/>
    </source>
</evidence>
<feature type="compositionally biased region" description="Basic and acidic residues" evidence="2">
    <location>
        <begin position="58"/>
        <end position="75"/>
    </location>
</feature>
<feature type="compositionally biased region" description="Pro residues" evidence="2">
    <location>
        <begin position="123"/>
        <end position="134"/>
    </location>
</feature>
<dbReference type="AlphaFoldDB" id="A0AAN4Z3G3"/>
<feature type="compositionally biased region" description="Low complexity" evidence="2">
    <location>
        <begin position="584"/>
        <end position="604"/>
    </location>
</feature>
<name>A0AAN4Z3G3_9BILA</name>
<protein>
    <submittedName>
        <fullName evidence="3">Uncharacterized protein</fullName>
    </submittedName>
</protein>
<dbReference type="GO" id="GO:0000146">
    <property type="term" value="F:microfilament motor activity"/>
    <property type="evidence" value="ECO:0007669"/>
    <property type="project" value="TreeGrafter"/>
</dbReference>
<feature type="compositionally biased region" description="Basic and acidic residues" evidence="2">
    <location>
        <begin position="605"/>
        <end position="616"/>
    </location>
</feature>
<reference evidence="4" key="1">
    <citation type="submission" date="2022-10" db="EMBL/GenBank/DDBJ databases">
        <title>Genome assembly of Pristionchus species.</title>
        <authorList>
            <person name="Yoshida K."/>
            <person name="Sommer R.J."/>
        </authorList>
    </citation>
    <scope>NUCLEOTIDE SEQUENCE [LARGE SCALE GENOMIC DNA]</scope>
    <source>
        <strain evidence="4">RS5460</strain>
    </source>
</reference>
<dbReference type="EMBL" id="BTRK01000001">
    <property type="protein sequence ID" value="GMR32634.1"/>
    <property type="molecule type" value="Genomic_DNA"/>
</dbReference>
<feature type="region of interest" description="Disordered" evidence="2">
    <location>
        <begin position="577"/>
        <end position="624"/>
    </location>
</feature>